<dbReference type="Proteomes" id="UP001523369">
    <property type="component" value="Unassembled WGS sequence"/>
</dbReference>
<dbReference type="GO" id="GO:0016787">
    <property type="term" value="F:hydrolase activity"/>
    <property type="evidence" value="ECO:0007669"/>
    <property type="project" value="UniProtKB-KW"/>
</dbReference>
<accession>A0ABT1DGX0</accession>
<dbReference type="InterPro" id="IPR049492">
    <property type="entry name" value="BD-FAE-like_dom"/>
</dbReference>
<evidence type="ECO:0000313" key="5">
    <source>
        <dbReference type="Proteomes" id="UP001523369"/>
    </source>
</evidence>
<organism evidence="4 5">
    <name type="scientific">Paractinoplanes aksuensis</name>
    <dbReference type="NCBI Taxonomy" id="2939490"/>
    <lineage>
        <taxon>Bacteria</taxon>
        <taxon>Bacillati</taxon>
        <taxon>Actinomycetota</taxon>
        <taxon>Actinomycetes</taxon>
        <taxon>Micromonosporales</taxon>
        <taxon>Micromonosporaceae</taxon>
        <taxon>Paractinoplanes</taxon>
    </lineage>
</organism>
<evidence type="ECO:0000256" key="2">
    <source>
        <dbReference type="SAM" id="Phobius"/>
    </source>
</evidence>
<dbReference type="PANTHER" id="PTHR48081:SF33">
    <property type="entry name" value="KYNURENINE FORMAMIDASE"/>
    <property type="match status" value="1"/>
</dbReference>
<reference evidence="4 5" key="1">
    <citation type="submission" date="2022-06" db="EMBL/GenBank/DDBJ databases">
        <title>New Species of the Genus Actinoplanes, ActinopZanes ferrugineus.</title>
        <authorList>
            <person name="Ding P."/>
        </authorList>
    </citation>
    <scope>NUCLEOTIDE SEQUENCE [LARGE SCALE GENOMIC DNA]</scope>
    <source>
        <strain evidence="4 5">TRM88003</strain>
    </source>
</reference>
<dbReference type="SUPFAM" id="SSF53474">
    <property type="entry name" value="alpha/beta-Hydrolases"/>
    <property type="match status" value="1"/>
</dbReference>
<dbReference type="InterPro" id="IPR029058">
    <property type="entry name" value="AB_hydrolase_fold"/>
</dbReference>
<feature type="transmembrane region" description="Helical" evidence="2">
    <location>
        <begin position="6"/>
        <end position="27"/>
    </location>
</feature>
<feature type="domain" description="BD-FAE-like" evidence="3">
    <location>
        <begin position="135"/>
        <end position="250"/>
    </location>
</feature>
<name>A0ABT1DGX0_9ACTN</name>
<dbReference type="RefSeq" id="WP_253235452.1">
    <property type="nucleotide sequence ID" value="NZ_JAMYJR010000001.1"/>
</dbReference>
<keyword evidence="1 4" id="KW-0378">Hydrolase</keyword>
<keyword evidence="5" id="KW-1185">Reference proteome</keyword>
<proteinExistence type="predicted"/>
<dbReference type="Pfam" id="PF20434">
    <property type="entry name" value="BD-FAE"/>
    <property type="match status" value="1"/>
</dbReference>
<evidence type="ECO:0000256" key="1">
    <source>
        <dbReference type="ARBA" id="ARBA00022801"/>
    </source>
</evidence>
<keyword evidence="2" id="KW-1133">Transmembrane helix</keyword>
<dbReference type="PANTHER" id="PTHR48081">
    <property type="entry name" value="AB HYDROLASE SUPERFAMILY PROTEIN C4A8.06C"/>
    <property type="match status" value="1"/>
</dbReference>
<protein>
    <submittedName>
        <fullName evidence="4">Alpha/beta hydrolase</fullName>
    </submittedName>
</protein>
<feature type="transmembrane region" description="Helical" evidence="2">
    <location>
        <begin position="39"/>
        <end position="57"/>
    </location>
</feature>
<keyword evidence="2" id="KW-0472">Membrane</keyword>
<keyword evidence="2" id="KW-0812">Transmembrane</keyword>
<dbReference type="InterPro" id="IPR050300">
    <property type="entry name" value="GDXG_lipolytic_enzyme"/>
</dbReference>
<sequence length="350" mass="37625">MPYGYFFSVALLAFATTVALINPRPAWGHWASFLINEQPFLAFFMLAASTILAYGQGALTSPGAPAAVGVGVAILTTGGLAVLVARARRTRKALNLPPSRRPWLRIPVAPWAVRRRDVARVADLAYGDAGRRNRLDVYHRRDRPEGAPVLVYFHGGGFRMGSKKWEAQAMLNELAGRGFVCVSANYRLAPAAAYPDFVIDAKRVIAWVRAHIGDYGGDSRTVVASGSSAGANLASMLGLTPGDPEFQPGFERADTSVAGVIGFGGYYGRSAGPGSSPTERIGDAPPFLLLHGTNDSLTLVEDTRDFAAKPGDVRLVELPGGRHSFDLLWSLRYSYVIDAVALFMTQRKAS</sequence>
<dbReference type="EMBL" id="JAMYJR010000001">
    <property type="protein sequence ID" value="MCO8269316.1"/>
    <property type="molecule type" value="Genomic_DNA"/>
</dbReference>
<evidence type="ECO:0000313" key="4">
    <source>
        <dbReference type="EMBL" id="MCO8269316.1"/>
    </source>
</evidence>
<dbReference type="Gene3D" id="3.40.50.1820">
    <property type="entry name" value="alpha/beta hydrolase"/>
    <property type="match status" value="1"/>
</dbReference>
<feature type="transmembrane region" description="Helical" evidence="2">
    <location>
        <begin position="63"/>
        <end position="85"/>
    </location>
</feature>
<evidence type="ECO:0000259" key="3">
    <source>
        <dbReference type="Pfam" id="PF20434"/>
    </source>
</evidence>
<gene>
    <name evidence="4" type="ORF">M1L60_01780</name>
</gene>
<comment type="caution">
    <text evidence="4">The sequence shown here is derived from an EMBL/GenBank/DDBJ whole genome shotgun (WGS) entry which is preliminary data.</text>
</comment>